<dbReference type="Proteomes" id="UP000503399">
    <property type="component" value="Chromosome"/>
</dbReference>
<keyword evidence="2" id="KW-1185">Reference proteome</keyword>
<dbReference type="AlphaFoldDB" id="A0A6F8ZDW6"/>
<gene>
    <name evidence="1" type="ORF">R50_0327</name>
</gene>
<dbReference type="GO" id="GO:0051301">
    <property type="term" value="P:cell division"/>
    <property type="evidence" value="ECO:0007669"/>
    <property type="project" value="UniProtKB-KW"/>
</dbReference>
<sequence length="90" mass="8805">MRTAPGWVLAVWTLGTVLAGGVPARAAPQVVGVPVAAAERGRWQGLVTVRCAGCLTAGPAAVAPAVPPGGAFTALTVVPGNRIGVGDPRA</sequence>
<keyword evidence="1" id="KW-0131">Cell cycle</keyword>
<protein>
    <submittedName>
        <fullName evidence="1">Cell division protein FtsK</fullName>
    </submittedName>
</protein>
<proteinExistence type="predicted"/>
<name>A0A6F8ZDW6_9FIRM</name>
<dbReference type="KEGG" id="hfv:R50_0327"/>
<keyword evidence="1" id="KW-0132">Cell division</keyword>
<evidence type="ECO:0000313" key="2">
    <source>
        <dbReference type="Proteomes" id="UP000503399"/>
    </source>
</evidence>
<organism evidence="1 2">
    <name type="scientific">Candidatus Hydrogenisulfobacillus filiaventi</name>
    <dbReference type="NCBI Taxonomy" id="2707344"/>
    <lineage>
        <taxon>Bacteria</taxon>
        <taxon>Bacillati</taxon>
        <taxon>Bacillota</taxon>
        <taxon>Clostridia</taxon>
        <taxon>Eubacteriales</taxon>
        <taxon>Clostridiales Family XVII. Incertae Sedis</taxon>
        <taxon>Candidatus Hydrogenisulfobacillus</taxon>
    </lineage>
</organism>
<evidence type="ECO:0000313" key="1">
    <source>
        <dbReference type="EMBL" id="CAB1127833.1"/>
    </source>
</evidence>
<dbReference type="EMBL" id="LR778114">
    <property type="protein sequence ID" value="CAB1127833.1"/>
    <property type="molecule type" value="Genomic_DNA"/>
</dbReference>
<reference evidence="1 2" key="1">
    <citation type="submission" date="2020-02" db="EMBL/GenBank/DDBJ databases">
        <authorList>
            <person name="Hogendoorn C."/>
        </authorList>
    </citation>
    <scope>NUCLEOTIDE SEQUENCE [LARGE SCALE GENOMIC DNA]</scope>
    <source>
        <strain evidence="1">R501</strain>
    </source>
</reference>
<accession>A0A6F8ZDW6</accession>